<dbReference type="Gene3D" id="1.10.1740.10">
    <property type="match status" value="1"/>
</dbReference>
<evidence type="ECO:0000313" key="3">
    <source>
        <dbReference type="EMBL" id="MFC5498295.1"/>
    </source>
</evidence>
<feature type="domain" description="DUF6596" evidence="2">
    <location>
        <begin position="187"/>
        <end position="287"/>
    </location>
</feature>
<proteinExistence type="predicted"/>
<organism evidence="3 4">
    <name type="scientific">Caenimonas terrae</name>
    <dbReference type="NCBI Taxonomy" id="696074"/>
    <lineage>
        <taxon>Bacteria</taxon>
        <taxon>Pseudomonadati</taxon>
        <taxon>Pseudomonadota</taxon>
        <taxon>Betaproteobacteria</taxon>
        <taxon>Burkholderiales</taxon>
        <taxon>Comamonadaceae</taxon>
        <taxon>Caenimonas</taxon>
    </lineage>
</organism>
<dbReference type="Proteomes" id="UP001596037">
    <property type="component" value="Unassembled WGS sequence"/>
</dbReference>
<dbReference type="RefSeq" id="WP_376850351.1">
    <property type="nucleotide sequence ID" value="NZ_JBHSMF010000006.1"/>
</dbReference>
<dbReference type="InterPro" id="IPR007627">
    <property type="entry name" value="RNA_pol_sigma70_r2"/>
</dbReference>
<dbReference type="EMBL" id="JBHSMF010000006">
    <property type="protein sequence ID" value="MFC5498295.1"/>
    <property type="molecule type" value="Genomic_DNA"/>
</dbReference>
<dbReference type="InterPro" id="IPR013325">
    <property type="entry name" value="RNA_pol_sigma_r2"/>
</dbReference>
<keyword evidence="4" id="KW-1185">Reference proteome</keyword>
<dbReference type="InterPro" id="IPR046531">
    <property type="entry name" value="DUF6596"/>
</dbReference>
<dbReference type="Pfam" id="PF20239">
    <property type="entry name" value="DUF6596"/>
    <property type="match status" value="1"/>
</dbReference>
<feature type="domain" description="RNA polymerase sigma-70 region 2" evidence="1">
    <location>
        <begin position="23"/>
        <end position="84"/>
    </location>
</feature>
<dbReference type="Pfam" id="PF04542">
    <property type="entry name" value="Sigma70_r2"/>
    <property type="match status" value="1"/>
</dbReference>
<evidence type="ECO:0000259" key="1">
    <source>
        <dbReference type="Pfam" id="PF04542"/>
    </source>
</evidence>
<gene>
    <name evidence="3" type="ORF">ACFPOE_12190</name>
</gene>
<reference evidence="4" key="1">
    <citation type="journal article" date="2019" name="Int. J. Syst. Evol. Microbiol.">
        <title>The Global Catalogue of Microorganisms (GCM) 10K type strain sequencing project: providing services to taxonomists for standard genome sequencing and annotation.</title>
        <authorList>
            <consortium name="The Broad Institute Genomics Platform"/>
            <consortium name="The Broad Institute Genome Sequencing Center for Infectious Disease"/>
            <person name="Wu L."/>
            <person name="Ma J."/>
        </authorList>
    </citation>
    <scope>NUCLEOTIDE SEQUENCE [LARGE SCALE GENOMIC DNA]</scope>
    <source>
        <strain evidence="4">CCUG 57401</strain>
    </source>
</reference>
<accession>A0ABW0NE97</accession>
<sequence length="423" mass="44793">MADEASAAGAAAAGAAAAAAARRSYGKLVAFLAARTRDVAGAEDALAEAFAAALDGWPRSGIPDNPEAWLLTVARRRLADAGRLRGRDQGAAEHFALLAELSDGEGAGELPDRRLELLFACAHPGVEQAARAPLMLQAVLGFDAATIASAFLVAPSTMGQRLVRAKARIREAGIGFQLPGLADLPARLEPVLEAIYAAYAEGWADATGTDARRRNLADEAIWLGRLLAALLPGEPEALGLLALMLHAHARRGGRRDADGAYVPLAQQDTAQWDRAMIDEAEAVLWQASSFHRPGRFQLEAAIQSAHNVRRHGGPPDWHAIASLYEALHVLTGSPVAAINRAVALAATDGPQSGLAALATVHEDGRLADYQPYWAARADLLARAGQSQLAREAYRCAIGLERDPAVREFLQRQESILPGSTRDP</sequence>
<name>A0ABW0NE97_9BURK</name>
<dbReference type="SUPFAM" id="SSF88946">
    <property type="entry name" value="Sigma2 domain of RNA polymerase sigma factors"/>
    <property type="match status" value="1"/>
</dbReference>
<protein>
    <submittedName>
        <fullName evidence="3">RNA polymerase sigma factor</fullName>
    </submittedName>
</protein>
<evidence type="ECO:0000259" key="2">
    <source>
        <dbReference type="Pfam" id="PF20239"/>
    </source>
</evidence>
<dbReference type="PANTHER" id="PTHR47756:SF2">
    <property type="entry name" value="BLL6612 PROTEIN"/>
    <property type="match status" value="1"/>
</dbReference>
<evidence type="ECO:0000313" key="4">
    <source>
        <dbReference type="Proteomes" id="UP001596037"/>
    </source>
</evidence>
<dbReference type="PANTHER" id="PTHR47756">
    <property type="entry name" value="BLL6612 PROTEIN-RELATED"/>
    <property type="match status" value="1"/>
</dbReference>
<comment type="caution">
    <text evidence="3">The sequence shown here is derived from an EMBL/GenBank/DDBJ whole genome shotgun (WGS) entry which is preliminary data.</text>
</comment>